<organism evidence="2 3">
    <name type="scientific">Candidatus Merdivivens pullistercoris</name>
    <dbReference type="NCBI Taxonomy" id="2840873"/>
    <lineage>
        <taxon>Bacteria</taxon>
        <taxon>Pseudomonadati</taxon>
        <taxon>Bacteroidota</taxon>
        <taxon>Bacteroidia</taxon>
        <taxon>Bacteroidales</taxon>
        <taxon>Muribaculaceae</taxon>
        <taxon>Muribaculaceae incertae sedis</taxon>
        <taxon>Candidatus Merdivivens</taxon>
    </lineage>
</organism>
<keyword evidence="1" id="KW-0732">Signal</keyword>
<dbReference type="Proteomes" id="UP000823597">
    <property type="component" value="Unassembled WGS sequence"/>
</dbReference>
<accession>A0A9D9I5A1</accession>
<evidence type="ECO:0000256" key="1">
    <source>
        <dbReference type="SAM" id="SignalP"/>
    </source>
</evidence>
<reference evidence="2" key="2">
    <citation type="journal article" date="2021" name="PeerJ">
        <title>Extensive microbial diversity within the chicken gut microbiome revealed by metagenomics and culture.</title>
        <authorList>
            <person name="Gilroy R."/>
            <person name="Ravi A."/>
            <person name="Getino M."/>
            <person name="Pursley I."/>
            <person name="Horton D.L."/>
            <person name="Alikhan N.F."/>
            <person name="Baker D."/>
            <person name="Gharbi K."/>
            <person name="Hall N."/>
            <person name="Watson M."/>
            <person name="Adriaenssens E.M."/>
            <person name="Foster-Nyarko E."/>
            <person name="Jarju S."/>
            <person name="Secka A."/>
            <person name="Antonio M."/>
            <person name="Oren A."/>
            <person name="Chaudhuri R.R."/>
            <person name="La Ragione R."/>
            <person name="Hildebrand F."/>
            <person name="Pallen M.J."/>
        </authorList>
    </citation>
    <scope>NUCLEOTIDE SEQUENCE</scope>
    <source>
        <strain evidence="2">10037</strain>
    </source>
</reference>
<evidence type="ECO:0000313" key="2">
    <source>
        <dbReference type="EMBL" id="MBO8465549.1"/>
    </source>
</evidence>
<sequence>MKQAIIIIKTIIGSLLLLLFASCSASRQTAVSDVAGNLIIYYDPATGKGELLEAAKKYGSKVLYEYKNFNSIAVSVPQKRTTAKAIRFYKKVKGVLSVTEDRIQKLH</sequence>
<reference evidence="2" key="1">
    <citation type="submission" date="2020-10" db="EMBL/GenBank/DDBJ databases">
        <authorList>
            <person name="Gilroy R."/>
        </authorList>
    </citation>
    <scope>NUCLEOTIDE SEQUENCE</scope>
    <source>
        <strain evidence="2">10037</strain>
    </source>
</reference>
<gene>
    <name evidence="2" type="ORF">IAB93_06100</name>
</gene>
<comment type="caution">
    <text evidence="2">The sequence shown here is derived from an EMBL/GenBank/DDBJ whole genome shotgun (WGS) entry which is preliminary data.</text>
</comment>
<protein>
    <recommendedName>
        <fullName evidence="4">Lipoprotein</fullName>
    </recommendedName>
</protein>
<dbReference type="PROSITE" id="PS51257">
    <property type="entry name" value="PROKAR_LIPOPROTEIN"/>
    <property type="match status" value="1"/>
</dbReference>
<evidence type="ECO:0000313" key="3">
    <source>
        <dbReference type="Proteomes" id="UP000823597"/>
    </source>
</evidence>
<feature type="signal peptide" evidence="1">
    <location>
        <begin position="1"/>
        <end position="25"/>
    </location>
</feature>
<name>A0A9D9I5A1_9BACT</name>
<evidence type="ECO:0008006" key="4">
    <source>
        <dbReference type="Google" id="ProtNLM"/>
    </source>
</evidence>
<dbReference type="EMBL" id="JADIME010000064">
    <property type="protein sequence ID" value="MBO8465549.1"/>
    <property type="molecule type" value="Genomic_DNA"/>
</dbReference>
<feature type="chain" id="PRO_5038942427" description="Lipoprotein" evidence="1">
    <location>
        <begin position="26"/>
        <end position="107"/>
    </location>
</feature>
<dbReference type="AlphaFoldDB" id="A0A9D9I5A1"/>
<proteinExistence type="predicted"/>